<keyword evidence="2" id="KW-1133">Transmembrane helix</keyword>
<proteinExistence type="predicted"/>
<comment type="caution">
    <text evidence="3">The sequence shown here is derived from an EMBL/GenBank/DDBJ whole genome shotgun (WGS) entry which is preliminary data.</text>
</comment>
<evidence type="ECO:0000313" key="4">
    <source>
        <dbReference type="Proteomes" id="UP000003448"/>
    </source>
</evidence>
<feature type="region of interest" description="Disordered" evidence="1">
    <location>
        <begin position="255"/>
        <end position="278"/>
    </location>
</feature>
<keyword evidence="4" id="KW-1185">Reference proteome</keyword>
<evidence type="ECO:0000256" key="2">
    <source>
        <dbReference type="SAM" id="Phobius"/>
    </source>
</evidence>
<dbReference type="AlphaFoldDB" id="I0L7W0"/>
<protein>
    <recommendedName>
        <fullName evidence="5">DUF3159 domain-containing protein</fullName>
    </recommendedName>
</protein>
<organism evidence="3 4">
    <name type="scientific">Micromonospora lupini str. Lupac 08</name>
    <dbReference type="NCBI Taxonomy" id="1150864"/>
    <lineage>
        <taxon>Bacteria</taxon>
        <taxon>Bacillati</taxon>
        <taxon>Actinomycetota</taxon>
        <taxon>Actinomycetes</taxon>
        <taxon>Micromonosporales</taxon>
        <taxon>Micromonosporaceae</taxon>
        <taxon>Micromonospora</taxon>
    </lineage>
</organism>
<feature type="region of interest" description="Disordered" evidence="1">
    <location>
        <begin position="1"/>
        <end position="53"/>
    </location>
</feature>
<evidence type="ECO:0000313" key="3">
    <source>
        <dbReference type="EMBL" id="CCH19907.1"/>
    </source>
</evidence>
<evidence type="ECO:0000256" key="1">
    <source>
        <dbReference type="SAM" id="MobiDB-lite"/>
    </source>
</evidence>
<feature type="compositionally biased region" description="Basic and acidic residues" evidence="1">
    <location>
        <begin position="1"/>
        <end position="16"/>
    </location>
</feature>
<dbReference type="Proteomes" id="UP000003448">
    <property type="component" value="Unassembled WGS sequence"/>
</dbReference>
<feature type="transmembrane region" description="Helical" evidence="2">
    <location>
        <begin position="196"/>
        <end position="214"/>
    </location>
</feature>
<dbReference type="EMBL" id="CAIE01000037">
    <property type="protein sequence ID" value="CCH19907.1"/>
    <property type="molecule type" value="Genomic_DNA"/>
</dbReference>
<feature type="transmembrane region" description="Helical" evidence="2">
    <location>
        <begin position="220"/>
        <end position="244"/>
    </location>
</feature>
<feature type="transmembrane region" description="Helical" evidence="2">
    <location>
        <begin position="153"/>
        <end position="175"/>
    </location>
</feature>
<dbReference type="InterPro" id="IPR016566">
    <property type="entry name" value="UCP010219"/>
</dbReference>
<sequence>MGGTPERESGQVERGPDGPTTPGPDGSTTPGPNGSTTPGPNGSTTAGPDAGGAARAESLADLLGGRSGAVDATLPPVAFALGWLLGDESLWAGVGAALAVGVVVAGVRLRRGDRPRSVLIGLLAVCVAALIAVRTGRAENFFLIQLLSNAASALAWAVSIVVRWPLLGVLVGAALGQRARWRRDPALLRAYGRGSWVWTATYLLRLAVFVPLYLSGQVLALVVARVALTWPLVAAALAVSWVVVRRSLPAGHPGLRHPVVGGPDTRPDEPAGKGPRGA</sequence>
<dbReference type="eggNOG" id="ENOG5031MNQ">
    <property type="taxonomic scope" value="Bacteria"/>
</dbReference>
<accession>I0L7W0</accession>
<reference evidence="4" key="1">
    <citation type="journal article" date="2012" name="J. Bacteriol.">
        <title>Genome Sequence of Micromonospora lupini Lupac 08, Isolated from Root Nodules of Lupinus angustifolius.</title>
        <authorList>
            <person name="Alonso-Vega P."/>
            <person name="Normand P."/>
            <person name="Bacigalupe R."/>
            <person name="Pujic P."/>
            <person name="Lajus A."/>
            <person name="Vallenet D."/>
            <person name="Carro L."/>
            <person name="Coll P."/>
            <person name="Trujillo M.E."/>
        </authorList>
    </citation>
    <scope>NUCLEOTIDE SEQUENCE [LARGE SCALE GENOMIC DNA]</scope>
    <source>
        <strain evidence="4">Lupac 08</strain>
    </source>
</reference>
<feature type="compositionally biased region" description="Low complexity" evidence="1">
    <location>
        <begin position="17"/>
        <end position="45"/>
    </location>
</feature>
<dbReference type="Pfam" id="PF11361">
    <property type="entry name" value="DUF3159"/>
    <property type="match status" value="1"/>
</dbReference>
<name>I0L7W0_9ACTN</name>
<evidence type="ECO:0008006" key="5">
    <source>
        <dbReference type="Google" id="ProtNLM"/>
    </source>
</evidence>
<keyword evidence="2" id="KW-0472">Membrane</keyword>
<keyword evidence="2" id="KW-0812">Transmembrane</keyword>
<dbReference type="STRING" id="1150864.MILUP08_44787"/>
<feature type="transmembrane region" description="Helical" evidence="2">
    <location>
        <begin position="116"/>
        <end position="133"/>
    </location>
</feature>
<gene>
    <name evidence="3" type="ORF">MILUP08_44787</name>
</gene>
<feature type="transmembrane region" description="Helical" evidence="2">
    <location>
        <begin position="90"/>
        <end position="109"/>
    </location>
</feature>